<name>A0A7W8EBZ3_9BACT</name>
<organism evidence="1 2">
    <name type="scientific">Granulicella mallensis</name>
    <dbReference type="NCBI Taxonomy" id="940614"/>
    <lineage>
        <taxon>Bacteria</taxon>
        <taxon>Pseudomonadati</taxon>
        <taxon>Acidobacteriota</taxon>
        <taxon>Terriglobia</taxon>
        <taxon>Terriglobales</taxon>
        <taxon>Acidobacteriaceae</taxon>
        <taxon>Granulicella</taxon>
    </lineage>
</organism>
<dbReference type="AlphaFoldDB" id="A0A7W8EBZ3"/>
<dbReference type="Proteomes" id="UP000584867">
    <property type="component" value="Unassembled WGS sequence"/>
</dbReference>
<evidence type="ECO:0000313" key="2">
    <source>
        <dbReference type="Proteomes" id="UP000584867"/>
    </source>
</evidence>
<gene>
    <name evidence="1" type="ORF">HDF15_003468</name>
</gene>
<dbReference type="EMBL" id="JACHIO010000014">
    <property type="protein sequence ID" value="MBB5065105.1"/>
    <property type="molecule type" value="Genomic_DNA"/>
</dbReference>
<proteinExistence type="predicted"/>
<sequence>MHPYRFVYVPPQRRHPERSVPVFGTRSRRTPKVAILRMPLAPFLPHAPEPGLSYWKGSNIMGEIKTFGVLRLRASQKTRGAPLRMTILWGMKASG</sequence>
<evidence type="ECO:0000313" key="1">
    <source>
        <dbReference type="EMBL" id="MBB5065105.1"/>
    </source>
</evidence>
<reference evidence="1 2" key="1">
    <citation type="submission" date="2020-08" db="EMBL/GenBank/DDBJ databases">
        <title>Genomic Encyclopedia of Type Strains, Phase IV (KMG-V): Genome sequencing to study the core and pangenomes of soil and plant-associated prokaryotes.</title>
        <authorList>
            <person name="Whitman W."/>
        </authorList>
    </citation>
    <scope>NUCLEOTIDE SEQUENCE [LARGE SCALE GENOMIC DNA]</scope>
    <source>
        <strain evidence="1 2">X5P3</strain>
    </source>
</reference>
<protein>
    <submittedName>
        <fullName evidence="1">Uncharacterized protein</fullName>
    </submittedName>
</protein>
<comment type="caution">
    <text evidence="1">The sequence shown here is derived from an EMBL/GenBank/DDBJ whole genome shotgun (WGS) entry which is preliminary data.</text>
</comment>
<accession>A0A7W8EBZ3</accession>